<keyword evidence="2 8" id="KW-0597">Phosphoprotein</keyword>
<evidence type="ECO:0000259" key="10">
    <source>
        <dbReference type="PROSITE" id="PS50110"/>
    </source>
</evidence>
<dbReference type="GO" id="GO:0032993">
    <property type="term" value="C:protein-DNA complex"/>
    <property type="evidence" value="ECO:0007669"/>
    <property type="project" value="TreeGrafter"/>
</dbReference>
<comment type="caution">
    <text evidence="12">The sequence shown here is derived from an EMBL/GenBank/DDBJ whole genome shotgun (WGS) entry which is preliminary data.</text>
</comment>
<dbReference type="AlphaFoldDB" id="A0A099I6H8"/>
<proteinExistence type="predicted"/>
<dbReference type="RefSeq" id="WP_044905718.1">
    <property type="nucleotide sequence ID" value="NZ_JQIF01000051.1"/>
</dbReference>
<organism evidence="12 13">
    <name type="scientific">Clostridium innocuum</name>
    <dbReference type="NCBI Taxonomy" id="1522"/>
    <lineage>
        <taxon>Bacteria</taxon>
        <taxon>Bacillati</taxon>
        <taxon>Bacillota</taxon>
        <taxon>Clostridia</taxon>
        <taxon>Eubacteriales</taxon>
        <taxon>Clostridiaceae</taxon>
        <taxon>Clostridium</taxon>
    </lineage>
</organism>
<dbReference type="GO" id="GO:0006355">
    <property type="term" value="P:regulation of DNA-templated transcription"/>
    <property type="evidence" value="ECO:0007669"/>
    <property type="project" value="InterPro"/>
</dbReference>
<evidence type="ECO:0000256" key="7">
    <source>
        <dbReference type="ARBA" id="ARBA00024867"/>
    </source>
</evidence>
<dbReference type="SMART" id="SM00448">
    <property type="entry name" value="REC"/>
    <property type="match status" value="1"/>
</dbReference>
<dbReference type="InterPro" id="IPR016032">
    <property type="entry name" value="Sig_transdc_resp-reg_C-effctor"/>
</dbReference>
<evidence type="ECO:0000313" key="13">
    <source>
        <dbReference type="Proteomes" id="UP000030008"/>
    </source>
</evidence>
<dbReference type="SMART" id="SM00862">
    <property type="entry name" value="Trans_reg_C"/>
    <property type="match status" value="1"/>
</dbReference>
<gene>
    <name evidence="12" type="ORF">CIAN88_12335</name>
</gene>
<dbReference type="Gene3D" id="6.10.250.690">
    <property type="match status" value="1"/>
</dbReference>
<keyword evidence="4" id="KW-0805">Transcription regulation</keyword>
<dbReference type="InterPro" id="IPR001789">
    <property type="entry name" value="Sig_transdc_resp-reg_receiver"/>
</dbReference>
<name>A0A099I6H8_CLOIN</name>
<feature type="domain" description="Response regulatory" evidence="10">
    <location>
        <begin position="2"/>
        <end position="114"/>
    </location>
</feature>
<protein>
    <recommendedName>
        <fullName evidence="1">Stage 0 sporulation protein A homolog</fullName>
    </recommendedName>
</protein>
<dbReference type="GO" id="GO:0005829">
    <property type="term" value="C:cytosol"/>
    <property type="evidence" value="ECO:0007669"/>
    <property type="project" value="TreeGrafter"/>
</dbReference>
<evidence type="ECO:0000256" key="2">
    <source>
        <dbReference type="ARBA" id="ARBA00022553"/>
    </source>
</evidence>
<dbReference type="InterPro" id="IPR036388">
    <property type="entry name" value="WH-like_DNA-bd_sf"/>
</dbReference>
<evidence type="ECO:0000256" key="5">
    <source>
        <dbReference type="ARBA" id="ARBA00023125"/>
    </source>
</evidence>
<dbReference type="InterPro" id="IPR011006">
    <property type="entry name" value="CheY-like_superfamily"/>
</dbReference>
<evidence type="ECO:0000256" key="9">
    <source>
        <dbReference type="PROSITE-ProRule" id="PRU01091"/>
    </source>
</evidence>
<dbReference type="PROSITE" id="PS50110">
    <property type="entry name" value="RESPONSE_REGULATORY"/>
    <property type="match status" value="1"/>
</dbReference>
<dbReference type="Gene3D" id="1.10.10.10">
    <property type="entry name" value="Winged helix-like DNA-binding domain superfamily/Winged helix DNA-binding domain"/>
    <property type="match status" value="1"/>
</dbReference>
<dbReference type="InterPro" id="IPR039420">
    <property type="entry name" value="WalR-like"/>
</dbReference>
<dbReference type="EMBL" id="JQIF01000051">
    <property type="protein sequence ID" value="KGJ52852.1"/>
    <property type="molecule type" value="Genomic_DNA"/>
</dbReference>
<evidence type="ECO:0000313" key="12">
    <source>
        <dbReference type="EMBL" id="KGJ52852.1"/>
    </source>
</evidence>
<dbReference type="SUPFAM" id="SSF52172">
    <property type="entry name" value="CheY-like"/>
    <property type="match status" value="1"/>
</dbReference>
<dbReference type="GO" id="GO:0000156">
    <property type="term" value="F:phosphorelay response regulator activity"/>
    <property type="evidence" value="ECO:0007669"/>
    <property type="project" value="TreeGrafter"/>
</dbReference>
<evidence type="ECO:0000256" key="6">
    <source>
        <dbReference type="ARBA" id="ARBA00023163"/>
    </source>
</evidence>
<evidence type="ECO:0000256" key="1">
    <source>
        <dbReference type="ARBA" id="ARBA00018672"/>
    </source>
</evidence>
<dbReference type="Pfam" id="PF00072">
    <property type="entry name" value="Response_reg"/>
    <property type="match status" value="1"/>
</dbReference>
<reference evidence="12 13" key="1">
    <citation type="submission" date="2014-08" db="EMBL/GenBank/DDBJ databases">
        <title>Clostridium innocuum, an unnegligible vancomycin-resistant pathogen causing extra-intestinal infections.</title>
        <authorList>
            <person name="Feng Y."/>
            <person name="Chiu C.-H."/>
        </authorList>
    </citation>
    <scope>NUCLEOTIDE SEQUENCE [LARGE SCALE GENOMIC DNA]</scope>
    <source>
        <strain evidence="12 13">AN88</strain>
    </source>
</reference>
<dbReference type="PANTHER" id="PTHR48111">
    <property type="entry name" value="REGULATOR OF RPOS"/>
    <property type="match status" value="1"/>
</dbReference>
<dbReference type="SUPFAM" id="SSF46894">
    <property type="entry name" value="C-terminal effector domain of the bipartite response regulators"/>
    <property type="match status" value="1"/>
</dbReference>
<keyword evidence="3" id="KW-0902">Two-component regulatory system</keyword>
<accession>A0A099I6H8</accession>
<feature type="domain" description="OmpR/PhoB-type" evidence="11">
    <location>
        <begin position="121"/>
        <end position="216"/>
    </location>
</feature>
<feature type="DNA-binding region" description="OmpR/PhoB-type" evidence="9">
    <location>
        <begin position="121"/>
        <end position="216"/>
    </location>
</feature>
<dbReference type="Gene3D" id="3.40.50.2300">
    <property type="match status" value="1"/>
</dbReference>
<comment type="function">
    <text evidence="7">May play the central regulatory role in sporulation. It may be an element of the effector pathway responsible for the activation of sporulation genes in response to nutritional stress. Spo0A may act in concert with spo0H (a sigma factor) to control the expression of some genes that are critical to the sporulation process.</text>
</comment>
<sequence>MRLLIVEDERAIAEVMMLNLKRVGYECEYAQDGEVGAAMVEKQSYDLVLLDIMLPKINGYELMEYLAQLQIPVIFITAKGSVQDRVKGLHMGADDYLVKPFAVDELMARVESVLRRYHKSMQDIHVLDVTIHTATRLVEKENRTIALTKKEYELLLYLVQNKNIALYRDTMYEKVWHEEEFEQTRTLDLHIQRLRKKLDWHRVIQTVYKIGYMLEVKDEVQR</sequence>
<dbReference type="GO" id="GO:0000976">
    <property type="term" value="F:transcription cis-regulatory region binding"/>
    <property type="evidence" value="ECO:0007669"/>
    <property type="project" value="TreeGrafter"/>
</dbReference>
<evidence type="ECO:0000256" key="8">
    <source>
        <dbReference type="PROSITE-ProRule" id="PRU00169"/>
    </source>
</evidence>
<dbReference type="PROSITE" id="PS51755">
    <property type="entry name" value="OMPR_PHOB"/>
    <property type="match status" value="1"/>
</dbReference>
<dbReference type="Pfam" id="PF00486">
    <property type="entry name" value="Trans_reg_C"/>
    <property type="match status" value="1"/>
</dbReference>
<evidence type="ECO:0000259" key="11">
    <source>
        <dbReference type="PROSITE" id="PS51755"/>
    </source>
</evidence>
<dbReference type="CDD" id="cd00383">
    <property type="entry name" value="trans_reg_C"/>
    <property type="match status" value="1"/>
</dbReference>
<dbReference type="PANTHER" id="PTHR48111:SF22">
    <property type="entry name" value="REGULATOR OF RPOS"/>
    <property type="match status" value="1"/>
</dbReference>
<keyword evidence="6" id="KW-0804">Transcription</keyword>
<evidence type="ECO:0000256" key="3">
    <source>
        <dbReference type="ARBA" id="ARBA00023012"/>
    </source>
</evidence>
<feature type="modified residue" description="4-aspartylphosphate" evidence="8">
    <location>
        <position position="51"/>
    </location>
</feature>
<dbReference type="InterPro" id="IPR001867">
    <property type="entry name" value="OmpR/PhoB-type_DNA-bd"/>
</dbReference>
<dbReference type="Proteomes" id="UP000030008">
    <property type="component" value="Unassembled WGS sequence"/>
</dbReference>
<keyword evidence="5 9" id="KW-0238">DNA-binding</keyword>
<evidence type="ECO:0000256" key="4">
    <source>
        <dbReference type="ARBA" id="ARBA00023015"/>
    </source>
</evidence>